<dbReference type="Pfam" id="PF01458">
    <property type="entry name" value="SUFBD_core"/>
    <property type="match status" value="1"/>
</dbReference>
<protein>
    <submittedName>
        <fullName evidence="2">Iron-sulfur cluster assembly protein SufB</fullName>
    </submittedName>
</protein>
<dbReference type="InterPro" id="IPR037284">
    <property type="entry name" value="SUF_FeS_clus_asmbl_SufBD_sf"/>
</dbReference>
<feature type="domain" description="SUF system FeS cluster assembly SufBD core" evidence="1">
    <location>
        <begin position="88"/>
        <end position="308"/>
    </location>
</feature>
<dbReference type="AlphaFoldDB" id="A0A3B1CXD5"/>
<dbReference type="PANTHER" id="PTHR30508:SF6">
    <property type="entry name" value="UPF0051 PROTEIN MJ0034"/>
    <property type="match status" value="1"/>
</dbReference>
<name>A0A3B1CXD5_9ZZZZ</name>
<evidence type="ECO:0000313" key="2">
    <source>
        <dbReference type="EMBL" id="VAX27340.1"/>
    </source>
</evidence>
<sequence length="311" mass="33475">MSELDELMKAFGEAGGDRGILANREIAHLAASGHRILSSRTVDGLEVDANETLRGISARVRVREGVRIKNPVHLCFGILRSRGTQKIKMEVVLERGSSVRFIAHCIFPKAEKVKHIMDAVVEIGEGAEMKYSEVHFHGLYGGIEVIPRAAVRVGKGGRYFSDFTLTTGRVGALAIDYSVDAGEGAVTEMIARVFGHADDVIKIREEVVLSGEDARGLIKTRVALEDEATAEVTGITEGNARGARGHVDCMEIVKDNARAKAIPVVNVTNPLAKVTHEAAIGSVDRKQLETLMAHGLTPEEAVDIIVKGILG</sequence>
<evidence type="ECO:0000259" key="1">
    <source>
        <dbReference type="Pfam" id="PF01458"/>
    </source>
</evidence>
<dbReference type="InterPro" id="IPR055346">
    <property type="entry name" value="Fe-S_cluster_assembly_SufBD"/>
</dbReference>
<dbReference type="InterPro" id="IPR000825">
    <property type="entry name" value="SUF_FeS_clus_asmbl_SufBD_core"/>
</dbReference>
<dbReference type="SUPFAM" id="SSF101960">
    <property type="entry name" value="Stabilizer of iron transporter SufD"/>
    <property type="match status" value="1"/>
</dbReference>
<dbReference type="GO" id="GO:0016226">
    <property type="term" value="P:iron-sulfur cluster assembly"/>
    <property type="evidence" value="ECO:0007669"/>
    <property type="project" value="InterPro"/>
</dbReference>
<proteinExistence type="predicted"/>
<dbReference type="EMBL" id="UOGH01000040">
    <property type="protein sequence ID" value="VAX27340.1"/>
    <property type="molecule type" value="Genomic_DNA"/>
</dbReference>
<organism evidence="2">
    <name type="scientific">hydrothermal vent metagenome</name>
    <dbReference type="NCBI Taxonomy" id="652676"/>
    <lineage>
        <taxon>unclassified sequences</taxon>
        <taxon>metagenomes</taxon>
        <taxon>ecological metagenomes</taxon>
    </lineage>
</organism>
<reference evidence="2" key="1">
    <citation type="submission" date="2018-06" db="EMBL/GenBank/DDBJ databases">
        <authorList>
            <person name="Zhirakovskaya E."/>
        </authorList>
    </citation>
    <scope>NUCLEOTIDE SEQUENCE</scope>
</reference>
<dbReference type="PANTHER" id="PTHR30508">
    <property type="entry name" value="FES CLUSTER ASSEMBLY PROTEIN SUF"/>
    <property type="match status" value="1"/>
</dbReference>
<gene>
    <name evidence="2" type="ORF">MNBD_NITROSPIRAE02-1014</name>
</gene>
<accession>A0A3B1CXD5</accession>